<dbReference type="FunCoup" id="F0X961">
    <property type="interactions" value="684"/>
</dbReference>
<dbReference type="PANTHER" id="PTHR44942">
    <property type="entry name" value="METHYLTRANSF_11 DOMAIN-CONTAINING PROTEIN"/>
    <property type="match status" value="1"/>
</dbReference>
<dbReference type="Gene3D" id="3.40.50.150">
    <property type="entry name" value="Vaccinia Virus protein VP39"/>
    <property type="match status" value="1"/>
</dbReference>
<evidence type="ECO:0000256" key="3">
    <source>
        <dbReference type="ARBA" id="ARBA00022679"/>
    </source>
</evidence>
<evidence type="ECO:0000259" key="4">
    <source>
        <dbReference type="Pfam" id="PF08241"/>
    </source>
</evidence>
<evidence type="ECO:0000256" key="1">
    <source>
        <dbReference type="ARBA" id="ARBA00008361"/>
    </source>
</evidence>
<dbReference type="InterPro" id="IPR013216">
    <property type="entry name" value="Methyltransf_11"/>
</dbReference>
<accession>F0X961</accession>
<dbReference type="GeneID" id="25977042"/>
<dbReference type="InterPro" id="IPR029063">
    <property type="entry name" value="SAM-dependent_MTases_sf"/>
</dbReference>
<sequence length="319" mass="34898">MAFFASTNYNSAKYVAFRPAYPPAIFETTLGFHTGSFDVLLDLGCGHAPVAHALAGHFQLVHAVDPSASMLETAKQLAGNVSSASGATISFHQGSAESLPFLGDASIDLLIAAAAAHWFDFDRVWPELARVVRPGGTLAFWVYKEGVLPHHPAANQIVAEHCFGTRSDEEGDAQLRDNTMGDLFQQPGRSYMKELMRSVVLPSADWTDETRIVYEPESNGPGNNLSTLGVRPLLFKTMRLGDYAQYVRTLSAYRGWADRHPQRKQRADGGSGDFVDVMMDRAVAAEPAWTAAGESWPDLEVEVEWGSVILLARRRSVIT</sequence>
<name>F0X961_GROCL</name>
<dbReference type="GO" id="GO:0008757">
    <property type="term" value="F:S-adenosylmethionine-dependent methyltransferase activity"/>
    <property type="evidence" value="ECO:0007669"/>
    <property type="project" value="InterPro"/>
</dbReference>
<dbReference type="PANTHER" id="PTHR44942:SF4">
    <property type="entry name" value="METHYLTRANSFERASE TYPE 11 DOMAIN-CONTAINING PROTEIN"/>
    <property type="match status" value="1"/>
</dbReference>
<organism evidence="6">
    <name type="scientific">Grosmannia clavigera (strain kw1407 / UAMH 11150)</name>
    <name type="common">Blue stain fungus</name>
    <name type="synonym">Graphiocladiella clavigera</name>
    <dbReference type="NCBI Taxonomy" id="655863"/>
    <lineage>
        <taxon>Eukaryota</taxon>
        <taxon>Fungi</taxon>
        <taxon>Dikarya</taxon>
        <taxon>Ascomycota</taxon>
        <taxon>Pezizomycotina</taxon>
        <taxon>Sordariomycetes</taxon>
        <taxon>Sordariomycetidae</taxon>
        <taxon>Ophiostomatales</taxon>
        <taxon>Ophiostomataceae</taxon>
        <taxon>Leptographium</taxon>
    </lineage>
</organism>
<dbReference type="STRING" id="655863.F0X961"/>
<keyword evidence="6" id="KW-1185">Reference proteome</keyword>
<feature type="domain" description="Methyltransferase type 11" evidence="4">
    <location>
        <begin position="41"/>
        <end position="140"/>
    </location>
</feature>
<evidence type="ECO:0000256" key="2">
    <source>
        <dbReference type="ARBA" id="ARBA00022603"/>
    </source>
</evidence>
<protein>
    <submittedName>
        <fullName evidence="5">Trans-aconitate methyltransferase 1</fullName>
    </submittedName>
</protein>
<dbReference type="SUPFAM" id="SSF53335">
    <property type="entry name" value="S-adenosyl-L-methionine-dependent methyltransferases"/>
    <property type="match status" value="1"/>
</dbReference>
<dbReference type="eggNOG" id="KOG3010">
    <property type="taxonomic scope" value="Eukaryota"/>
</dbReference>
<dbReference type="Pfam" id="PF08241">
    <property type="entry name" value="Methyltransf_11"/>
    <property type="match status" value="1"/>
</dbReference>
<dbReference type="CDD" id="cd02440">
    <property type="entry name" value="AdoMet_MTases"/>
    <property type="match status" value="1"/>
</dbReference>
<evidence type="ECO:0000313" key="5">
    <source>
        <dbReference type="EMBL" id="EFX05823.1"/>
    </source>
</evidence>
<dbReference type="HOGENOM" id="CLU_049344_1_2_1"/>
<dbReference type="EMBL" id="GL629735">
    <property type="protein sequence ID" value="EFX05823.1"/>
    <property type="molecule type" value="Genomic_DNA"/>
</dbReference>
<keyword evidence="3 5" id="KW-0808">Transferase</keyword>
<dbReference type="InterPro" id="IPR051052">
    <property type="entry name" value="Diverse_substrate_MTase"/>
</dbReference>
<keyword evidence="2 5" id="KW-0489">Methyltransferase</keyword>
<dbReference type="InParanoid" id="F0X961"/>
<dbReference type="RefSeq" id="XP_014175305.1">
    <property type="nucleotide sequence ID" value="XM_014319830.1"/>
</dbReference>
<dbReference type="AlphaFoldDB" id="F0X961"/>
<dbReference type="Proteomes" id="UP000007796">
    <property type="component" value="Unassembled WGS sequence"/>
</dbReference>
<comment type="similarity">
    <text evidence="1">Belongs to the methyltransferase superfamily.</text>
</comment>
<dbReference type="OrthoDB" id="10027013at2759"/>
<reference evidence="5 6" key="1">
    <citation type="journal article" date="2011" name="Proc. Natl. Acad. Sci. U.S.A.">
        <title>Genome and transcriptome analyses of the mountain pine beetle-fungal symbiont Grosmannia clavigera, a lodgepole pine pathogen.</title>
        <authorList>
            <person name="DiGuistini S."/>
            <person name="Wang Y."/>
            <person name="Liao N.Y."/>
            <person name="Taylor G."/>
            <person name="Tanguay P."/>
            <person name="Feau N."/>
            <person name="Henrissat B."/>
            <person name="Chan S.K."/>
            <person name="Hesse-Orce U."/>
            <person name="Alamouti S.M."/>
            <person name="Tsui C.K.M."/>
            <person name="Docking R.T."/>
            <person name="Levasseur A."/>
            <person name="Haridas S."/>
            <person name="Robertson G."/>
            <person name="Birol I."/>
            <person name="Holt R.A."/>
            <person name="Marra M.A."/>
            <person name="Hamelin R.C."/>
            <person name="Hirst M."/>
            <person name="Jones S.J.M."/>
            <person name="Bohlmann J."/>
            <person name="Breuil C."/>
        </authorList>
    </citation>
    <scope>NUCLEOTIDE SEQUENCE [LARGE SCALE GENOMIC DNA]</scope>
    <source>
        <strain evidence="6">kw1407 / UAMH 11150</strain>
    </source>
</reference>
<gene>
    <name evidence="5" type="ORF">CMQ_3892</name>
</gene>
<evidence type="ECO:0000313" key="6">
    <source>
        <dbReference type="Proteomes" id="UP000007796"/>
    </source>
</evidence>
<dbReference type="GO" id="GO:0032259">
    <property type="term" value="P:methylation"/>
    <property type="evidence" value="ECO:0007669"/>
    <property type="project" value="UniProtKB-KW"/>
</dbReference>
<proteinExistence type="inferred from homology"/>